<protein>
    <recommendedName>
        <fullName evidence="3">DUF481 domain-containing protein</fullName>
    </recommendedName>
</protein>
<dbReference type="RefSeq" id="WP_377979828.1">
    <property type="nucleotide sequence ID" value="NZ_JBBKXX010000001.1"/>
</dbReference>
<dbReference type="Proteomes" id="UP001598019">
    <property type="component" value="Unassembled WGS sequence"/>
</dbReference>
<evidence type="ECO:0000313" key="2">
    <source>
        <dbReference type="Proteomes" id="UP001598019"/>
    </source>
</evidence>
<accession>A0ABW6DKV7</accession>
<sequence length="221" mass="25085">MNNRKYLTLPYTFLLICLIPIQQLSAQDWNYQIGLNSSHFRYQSPLTQAQNTYHPEAGLHLSLLRNDRLIDTSKTTSRFLRKLDYQVGLAINQFNSFGEAQNIPFSYNTTYVGLKLGIGMKSALGRGWHVSYASLLHSNKLVLGSQKMGNQVYNLSGNDQFNRIQFQLGGDVKLSKRINSQTALFVFFSESWQLNTIQKEGSQLAINPSTFGFGIQYSPLK</sequence>
<reference evidence="1 2" key="1">
    <citation type="submission" date="2024-03" db="EMBL/GenBank/DDBJ databases">
        <title>Aquirufa genome sequencing.</title>
        <authorList>
            <person name="Pitt A."/>
            <person name="Hahn M.W."/>
        </authorList>
    </citation>
    <scope>NUCLEOTIDE SEQUENCE [LARGE SCALE GENOMIC DNA]</scope>
    <source>
        <strain evidence="1 2">HETE-83D</strain>
    </source>
</reference>
<gene>
    <name evidence="1" type="ORF">SKC37_01820</name>
</gene>
<keyword evidence="2" id="KW-1185">Reference proteome</keyword>
<proteinExistence type="predicted"/>
<evidence type="ECO:0000313" key="1">
    <source>
        <dbReference type="EMBL" id="MFD3407382.1"/>
    </source>
</evidence>
<comment type="caution">
    <text evidence="1">The sequence shown here is derived from an EMBL/GenBank/DDBJ whole genome shotgun (WGS) entry which is preliminary data.</text>
</comment>
<evidence type="ECO:0008006" key="3">
    <source>
        <dbReference type="Google" id="ProtNLM"/>
    </source>
</evidence>
<dbReference type="EMBL" id="JBBKXX010000001">
    <property type="protein sequence ID" value="MFD3407382.1"/>
    <property type="molecule type" value="Genomic_DNA"/>
</dbReference>
<name>A0ABW6DKV7_9BACT</name>
<organism evidence="1 2">
    <name type="scientific">Aquirufa esocilacus</name>
    <dbReference type="NCBI Taxonomy" id="3096513"/>
    <lineage>
        <taxon>Bacteria</taxon>
        <taxon>Pseudomonadati</taxon>
        <taxon>Bacteroidota</taxon>
        <taxon>Cytophagia</taxon>
        <taxon>Cytophagales</taxon>
        <taxon>Flectobacillaceae</taxon>
        <taxon>Aquirufa</taxon>
    </lineage>
</organism>